<accession>A0AAE1W180</accession>
<feature type="region of interest" description="Disordered" evidence="1">
    <location>
        <begin position="101"/>
        <end position="150"/>
    </location>
</feature>
<dbReference type="Proteomes" id="UP001289374">
    <property type="component" value="Unassembled WGS sequence"/>
</dbReference>
<name>A0AAE1W180_9LAMI</name>
<keyword evidence="3" id="KW-1185">Reference proteome</keyword>
<sequence>MAYFSCSNRGLKPNFSSGGSMGRFSNQTKVKIRASLTKLWGKRLKWRRSREKFLQSWAESIAIAAKIGGNDEQELDWNSYDKLKQEIALLQIHRAAEKAKAKEIAAPEQREQRKQKQKRWRGSLRKEESGRKIQKLEENQSEKGTKSRKEKERLAEFQEVKLKERLMKGLWIIVGKQSTSTALENFDLEFVKREQLRKEVSLAEQIRFAKNRRAEQLLDKL</sequence>
<evidence type="ECO:0000313" key="3">
    <source>
        <dbReference type="Proteomes" id="UP001289374"/>
    </source>
</evidence>
<protein>
    <submittedName>
        <fullName evidence="2">Uncharacterized protein</fullName>
    </submittedName>
</protein>
<comment type="caution">
    <text evidence="2">The sequence shown here is derived from an EMBL/GenBank/DDBJ whole genome shotgun (WGS) entry which is preliminary data.</text>
</comment>
<reference evidence="2" key="2">
    <citation type="journal article" date="2024" name="Plant">
        <title>Genomic evolution and insights into agronomic trait innovations of Sesamum species.</title>
        <authorList>
            <person name="Miao H."/>
            <person name="Wang L."/>
            <person name="Qu L."/>
            <person name="Liu H."/>
            <person name="Sun Y."/>
            <person name="Le M."/>
            <person name="Wang Q."/>
            <person name="Wei S."/>
            <person name="Zheng Y."/>
            <person name="Lin W."/>
            <person name="Duan Y."/>
            <person name="Cao H."/>
            <person name="Xiong S."/>
            <person name="Wang X."/>
            <person name="Wei L."/>
            <person name="Li C."/>
            <person name="Ma Q."/>
            <person name="Ju M."/>
            <person name="Zhao R."/>
            <person name="Li G."/>
            <person name="Mu C."/>
            <person name="Tian Q."/>
            <person name="Mei H."/>
            <person name="Zhang T."/>
            <person name="Gao T."/>
            <person name="Zhang H."/>
        </authorList>
    </citation>
    <scope>NUCLEOTIDE SEQUENCE</scope>
    <source>
        <strain evidence="2">K16</strain>
    </source>
</reference>
<evidence type="ECO:0000313" key="2">
    <source>
        <dbReference type="EMBL" id="KAK4384474.1"/>
    </source>
</evidence>
<dbReference type="PANTHER" id="PTHR34199">
    <property type="entry name" value="NUMOD3 MOTIF FAMILY PROTEIN, EXPRESSED"/>
    <property type="match status" value="1"/>
</dbReference>
<reference evidence="2" key="1">
    <citation type="submission" date="2020-06" db="EMBL/GenBank/DDBJ databases">
        <authorList>
            <person name="Li T."/>
            <person name="Hu X."/>
            <person name="Zhang T."/>
            <person name="Song X."/>
            <person name="Zhang H."/>
            <person name="Dai N."/>
            <person name="Sheng W."/>
            <person name="Hou X."/>
            <person name="Wei L."/>
        </authorList>
    </citation>
    <scope>NUCLEOTIDE SEQUENCE</scope>
    <source>
        <strain evidence="2">K16</strain>
        <tissue evidence="2">Leaf</tissue>
    </source>
</reference>
<organism evidence="2 3">
    <name type="scientific">Sesamum angolense</name>
    <dbReference type="NCBI Taxonomy" id="2727404"/>
    <lineage>
        <taxon>Eukaryota</taxon>
        <taxon>Viridiplantae</taxon>
        <taxon>Streptophyta</taxon>
        <taxon>Embryophyta</taxon>
        <taxon>Tracheophyta</taxon>
        <taxon>Spermatophyta</taxon>
        <taxon>Magnoliopsida</taxon>
        <taxon>eudicotyledons</taxon>
        <taxon>Gunneridae</taxon>
        <taxon>Pentapetalae</taxon>
        <taxon>asterids</taxon>
        <taxon>lamiids</taxon>
        <taxon>Lamiales</taxon>
        <taxon>Pedaliaceae</taxon>
        <taxon>Sesamum</taxon>
    </lineage>
</organism>
<feature type="compositionally biased region" description="Basic and acidic residues" evidence="1">
    <location>
        <begin position="124"/>
        <end position="150"/>
    </location>
</feature>
<proteinExistence type="predicted"/>
<feature type="compositionally biased region" description="Basic and acidic residues" evidence="1">
    <location>
        <begin position="101"/>
        <end position="114"/>
    </location>
</feature>
<evidence type="ECO:0000256" key="1">
    <source>
        <dbReference type="SAM" id="MobiDB-lite"/>
    </source>
</evidence>
<gene>
    <name evidence="2" type="ORF">Sango_3057000</name>
</gene>
<dbReference type="EMBL" id="JACGWL010000110">
    <property type="protein sequence ID" value="KAK4384474.1"/>
    <property type="molecule type" value="Genomic_DNA"/>
</dbReference>
<dbReference type="AlphaFoldDB" id="A0AAE1W180"/>
<dbReference type="PANTHER" id="PTHR34199:SF1">
    <property type="entry name" value="HISTONE-LYSINE N-METHYLTRANSFERASE, H3 LYSINE-79 SPECIFIC-LIKE PROTEIN"/>
    <property type="match status" value="1"/>
</dbReference>